<dbReference type="EMBL" id="CP027433">
    <property type="protein sequence ID" value="AVL99869.1"/>
    <property type="molecule type" value="Genomic_DNA"/>
</dbReference>
<dbReference type="SUPFAM" id="SSF50037">
    <property type="entry name" value="C-terminal domain of transcriptional repressors"/>
    <property type="match status" value="1"/>
</dbReference>
<feature type="domain" description="Iron dependent repressor metal binding and dimerisation" evidence="9">
    <location>
        <begin position="76"/>
        <end position="144"/>
    </location>
</feature>
<reference evidence="10 11" key="1">
    <citation type="submission" date="2018-03" db="EMBL/GenBank/DDBJ databases">
        <title>Characteristics and genome of n-alkane degrading marine bacteria Gordonia iterans isolated from crude oil contaminated in Tae-an, South Korea.</title>
        <authorList>
            <person name="Lee S.-S."/>
            <person name="Kim H."/>
        </authorList>
    </citation>
    <scope>NUCLEOTIDE SEQUENCE [LARGE SCALE GENOMIC DNA]</scope>
    <source>
        <strain evidence="10 11">Co17</strain>
    </source>
</reference>
<evidence type="ECO:0000313" key="11">
    <source>
        <dbReference type="Proteomes" id="UP000239814"/>
    </source>
</evidence>
<sequence>MTATTPVGADPLAAVSPTMSAFLRTIYNLHEDHVPVRRARIRERLNLSGPTVTQAVARMLDAGLVEDRHGQYLAFTDQGLRVAVVAVRRHRLAERMLTDLLSIPAQHAHAEAMRWGQMIGEETERAIVASLDDPTHSPWGNPIPGLELIGGPESVFVEPDLLYQLGPPGSTVTALVRSISEDTQDDPEIADALVGAGIVPGAQLKITVGEAAFELRGLGRYDLPVKSAHMVRVDVLE</sequence>
<dbReference type="GO" id="GO:0046914">
    <property type="term" value="F:transition metal ion binding"/>
    <property type="evidence" value="ECO:0007669"/>
    <property type="project" value="InterPro"/>
</dbReference>
<evidence type="ECO:0000259" key="8">
    <source>
        <dbReference type="Pfam" id="PF01325"/>
    </source>
</evidence>
<dbReference type="Gene3D" id="1.10.10.10">
    <property type="entry name" value="Winged helix-like DNA-binding domain superfamily/Winged helix DNA-binding domain"/>
    <property type="match status" value="1"/>
</dbReference>
<keyword evidence="7" id="KW-0804">Transcription</keyword>
<feature type="domain" description="HTH dtxR-type" evidence="8">
    <location>
        <begin position="16"/>
        <end position="67"/>
    </location>
</feature>
<dbReference type="InterPro" id="IPR050536">
    <property type="entry name" value="DtxR_MntR_Metal-Reg"/>
</dbReference>
<dbReference type="GO" id="GO:0045892">
    <property type="term" value="P:negative regulation of DNA-templated transcription"/>
    <property type="evidence" value="ECO:0007669"/>
    <property type="project" value="TreeGrafter"/>
</dbReference>
<keyword evidence="11" id="KW-1185">Reference proteome</keyword>
<dbReference type="Gene3D" id="2.30.30.90">
    <property type="match status" value="1"/>
</dbReference>
<gene>
    <name evidence="10" type="ORF">C6V83_05860</name>
</gene>
<accession>A0A2S0KDW2</accession>
<evidence type="ECO:0000313" key="10">
    <source>
        <dbReference type="EMBL" id="AVL99869.1"/>
    </source>
</evidence>
<evidence type="ECO:0000256" key="1">
    <source>
        <dbReference type="ARBA" id="ARBA00004496"/>
    </source>
</evidence>
<dbReference type="InterPro" id="IPR022689">
    <property type="entry name" value="Iron_dep_repressor"/>
</dbReference>
<comment type="similarity">
    <text evidence="2">Belongs to the DtxR/MntR family.</text>
</comment>
<evidence type="ECO:0000256" key="3">
    <source>
        <dbReference type="ARBA" id="ARBA00011738"/>
    </source>
</evidence>
<dbReference type="Pfam" id="PF01325">
    <property type="entry name" value="Fe_dep_repress"/>
    <property type="match status" value="1"/>
</dbReference>
<dbReference type="GO" id="GO:0005737">
    <property type="term" value="C:cytoplasm"/>
    <property type="evidence" value="ECO:0007669"/>
    <property type="project" value="UniProtKB-SubCell"/>
</dbReference>
<keyword evidence="6" id="KW-0238">DNA-binding</keyword>
<dbReference type="SUPFAM" id="SSF47979">
    <property type="entry name" value="Iron-dependent repressor protein, dimerization domain"/>
    <property type="match status" value="1"/>
</dbReference>
<dbReference type="Proteomes" id="UP000239814">
    <property type="component" value="Chromosome"/>
</dbReference>
<organism evidence="10 11">
    <name type="scientific">Gordonia iterans</name>
    <dbReference type="NCBI Taxonomy" id="1004901"/>
    <lineage>
        <taxon>Bacteria</taxon>
        <taxon>Bacillati</taxon>
        <taxon>Actinomycetota</taxon>
        <taxon>Actinomycetes</taxon>
        <taxon>Mycobacteriales</taxon>
        <taxon>Gordoniaceae</taxon>
        <taxon>Gordonia</taxon>
    </lineage>
</organism>
<keyword evidence="5" id="KW-0805">Transcription regulation</keyword>
<dbReference type="PANTHER" id="PTHR33238">
    <property type="entry name" value="IRON (METAL) DEPENDENT REPRESSOR, DTXR FAMILY"/>
    <property type="match status" value="1"/>
</dbReference>
<dbReference type="OrthoDB" id="4377017at2"/>
<dbReference type="InterPro" id="IPR001367">
    <property type="entry name" value="Fe_dep_repressor"/>
</dbReference>
<dbReference type="AlphaFoldDB" id="A0A2S0KDW2"/>
<dbReference type="SUPFAM" id="SSF46785">
    <property type="entry name" value="Winged helix' DNA-binding domain"/>
    <property type="match status" value="1"/>
</dbReference>
<dbReference type="GO" id="GO:0003700">
    <property type="term" value="F:DNA-binding transcription factor activity"/>
    <property type="evidence" value="ECO:0007669"/>
    <property type="project" value="InterPro"/>
</dbReference>
<protein>
    <recommendedName>
        <fullName evidence="12">Metal-dependent transcriptional regulator</fullName>
    </recommendedName>
</protein>
<dbReference type="KEGG" id="git:C6V83_05860"/>
<comment type="subcellular location">
    <subcellularLocation>
        <location evidence="1">Cytoplasm</location>
    </subcellularLocation>
</comment>
<dbReference type="Pfam" id="PF02742">
    <property type="entry name" value="Fe_dep_repr_C"/>
    <property type="match status" value="1"/>
</dbReference>
<evidence type="ECO:0008006" key="12">
    <source>
        <dbReference type="Google" id="ProtNLM"/>
    </source>
</evidence>
<dbReference type="Gene3D" id="1.10.60.10">
    <property type="entry name" value="Iron dependent repressor, metal binding and dimerisation domain"/>
    <property type="match status" value="1"/>
</dbReference>
<evidence type="ECO:0000256" key="6">
    <source>
        <dbReference type="ARBA" id="ARBA00023125"/>
    </source>
</evidence>
<dbReference type="InterPro" id="IPR008988">
    <property type="entry name" value="Transcriptional_repressor_C"/>
</dbReference>
<dbReference type="GO" id="GO:0046983">
    <property type="term" value="F:protein dimerization activity"/>
    <property type="evidence" value="ECO:0007669"/>
    <property type="project" value="InterPro"/>
</dbReference>
<dbReference type="InterPro" id="IPR022687">
    <property type="entry name" value="HTH_DTXR"/>
</dbReference>
<dbReference type="InterPro" id="IPR036388">
    <property type="entry name" value="WH-like_DNA-bd_sf"/>
</dbReference>
<comment type="subunit">
    <text evidence="3">Homodimer.</text>
</comment>
<evidence type="ECO:0000256" key="5">
    <source>
        <dbReference type="ARBA" id="ARBA00023015"/>
    </source>
</evidence>
<evidence type="ECO:0000256" key="2">
    <source>
        <dbReference type="ARBA" id="ARBA00007871"/>
    </source>
</evidence>
<dbReference type="PANTHER" id="PTHR33238:SF10">
    <property type="entry name" value="IRON-DEPENDENT REPRESSOR IDER"/>
    <property type="match status" value="1"/>
</dbReference>
<dbReference type="InterPro" id="IPR036421">
    <property type="entry name" value="Fe_dep_repressor_sf"/>
</dbReference>
<dbReference type="SMART" id="SM00529">
    <property type="entry name" value="HTH_DTXR"/>
    <property type="match status" value="1"/>
</dbReference>
<dbReference type="InterPro" id="IPR038157">
    <property type="entry name" value="FeoA_core_dom"/>
</dbReference>
<evidence type="ECO:0000256" key="4">
    <source>
        <dbReference type="ARBA" id="ARBA00023004"/>
    </source>
</evidence>
<keyword evidence="4" id="KW-0408">Iron</keyword>
<dbReference type="RefSeq" id="WP_105941601.1">
    <property type="nucleotide sequence ID" value="NZ_CP027433.1"/>
</dbReference>
<dbReference type="InterPro" id="IPR036390">
    <property type="entry name" value="WH_DNA-bd_sf"/>
</dbReference>
<name>A0A2S0KDW2_9ACTN</name>
<proteinExistence type="inferred from homology"/>
<evidence type="ECO:0000256" key="7">
    <source>
        <dbReference type="ARBA" id="ARBA00023163"/>
    </source>
</evidence>
<dbReference type="GO" id="GO:0003677">
    <property type="term" value="F:DNA binding"/>
    <property type="evidence" value="ECO:0007669"/>
    <property type="project" value="UniProtKB-KW"/>
</dbReference>
<evidence type="ECO:0000259" key="9">
    <source>
        <dbReference type="Pfam" id="PF02742"/>
    </source>
</evidence>